<keyword evidence="3" id="KW-1185">Reference proteome</keyword>
<comment type="caution">
    <text evidence="2">The sequence shown here is derived from an EMBL/GenBank/DDBJ whole genome shotgun (WGS) entry which is preliminary data.</text>
</comment>
<dbReference type="AlphaFoldDB" id="A0A6A5ES08"/>
<feature type="compositionally biased region" description="Polar residues" evidence="1">
    <location>
        <begin position="65"/>
        <end position="74"/>
    </location>
</feature>
<gene>
    <name evidence="2" type="ORF">PFLUV_G00155200</name>
</gene>
<accession>A0A6A5ES08</accession>
<dbReference type="EMBL" id="VHII01000013">
    <property type="protein sequence ID" value="KAF1381555.1"/>
    <property type="molecule type" value="Genomic_DNA"/>
</dbReference>
<organism evidence="2 3">
    <name type="scientific">Perca fluviatilis</name>
    <name type="common">European perch</name>
    <dbReference type="NCBI Taxonomy" id="8168"/>
    <lineage>
        <taxon>Eukaryota</taxon>
        <taxon>Metazoa</taxon>
        <taxon>Chordata</taxon>
        <taxon>Craniata</taxon>
        <taxon>Vertebrata</taxon>
        <taxon>Euteleostomi</taxon>
        <taxon>Actinopterygii</taxon>
        <taxon>Neopterygii</taxon>
        <taxon>Teleostei</taxon>
        <taxon>Neoteleostei</taxon>
        <taxon>Acanthomorphata</taxon>
        <taxon>Eupercaria</taxon>
        <taxon>Perciformes</taxon>
        <taxon>Percoidei</taxon>
        <taxon>Percidae</taxon>
        <taxon>Percinae</taxon>
        <taxon>Perca</taxon>
    </lineage>
</organism>
<protein>
    <submittedName>
        <fullName evidence="2">Uncharacterized protein</fullName>
    </submittedName>
</protein>
<evidence type="ECO:0000256" key="1">
    <source>
        <dbReference type="SAM" id="MobiDB-lite"/>
    </source>
</evidence>
<feature type="region of interest" description="Disordered" evidence="1">
    <location>
        <begin position="1"/>
        <end position="22"/>
    </location>
</feature>
<dbReference type="Proteomes" id="UP000465112">
    <property type="component" value="Chromosome 13"/>
</dbReference>
<evidence type="ECO:0000313" key="3">
    <source>
        <dbReference type="Proteomes" id="UP000465112"/>
    </source>
</evidence>
<reference evidence="2 3" key="1">
    <citation type="submission" date="2019-06" db="EMBL/GenBank/DDBJ databases">
        <title>A chromosome-scale genome assembly of the European perch, Perca fluviatilis.</title>
        <authorList>
            <person name="Roques C."/>
            <person name="Zahm M."/>
            <person name="Cabau C."/>
            <person name="Klopp C."/>
            <person name="Bouchez O."/>
            <person name="Donnadieu C."/>
            <person name="Kuhl H."/>
            <person name="Gislard M."/>
            <person name="Guendouz S."/>
            <person name="Journot L."/>
            <person name="Haffray P."/>
            <person name="Bestin A."/>
            <person name="Morvezen R."/>
            <person name="Feron R."/>
            <person name="Wen M."/>
            <person name="Jouanno E."/>
            <person name="Herpin A."/>
            <person name="Schartl M."/>
            <person name="Postlethwait J."/>
            <person name="Schaerlinger B."/>
            <person name="Chardard D."/>
            <person name="Lecocq T."/>
            <person name="Poncet C."/>
            <person name="Jaffrelo L."/>
            <person name="Lampietro C."/>
            <person name="Guiguen Y."/>
        </authorList>
    </citation>
    <scope>NUCLEOTIDE SEQUENCE [LARGE SCALE GENOMIC DNA]</scope>
    <source>
        <tissue evidence="2">Blood</tissue>
    </source>
</reference>
<proteinExistence type="predicted"/>
<sequence>MSGLSDHLHSRQTGAPVGFGGTKKKVCVGELEELTGPELWTRELGFQEGSQYPSNDGLAPVTSDHFPSSPSSLANGLHLQKRLGLSTCQRRQTETQNKRT</sequence>
<evidence type="ECO:0000313" key="2">
    <source>
        <dbReference type="EMBL" id="KAF1381555.1"/>
    </source>
</evidence>
<name>A0A6A5ES08_PERFL</name>
<feature type="region of interest" description="Disordered" evidence="1">
    <location>
        <begin position="46"/>
        <end position="74"/>
    </location>
</feature>